<dbReference type="EC" id="3.1.-.-" evidence="8"/>
<comment type="cofactor">
    <cofactor evidence="1 8">
        <name>Mg(2+)</name>
        <dbReference type="ChEBI" id="CHEBI:18420"/>
    </cofactor>
</comment>
<evidence type="ECO:0000256" key="8">
    <source>
        <dbReference type="HAMAP-Rule" id="MF_00265"/>
    </source>
</evidence>
<proteinExistence type="inferred from homology"/>
<sequence length="135" mass="14748">MTFLVDTSVWSLAFRRDTPSEQPEVQALREALVGGEPVAATGLILTELLRGFVPKRAQAVIREQFAYVELIEPARADYEAAAELANTCRSHGVQLGTVDALIAQLAVSRELTLLTTDGDFAHAAAFIPLRLWGQR</sequence>
<keyword evidence="5 8" id="KW-0378">Hydrolase</keyword>
<reference evidence="11" key="1">
    <citation type="journal article" date="2019" name="Int. J. Syst. Evol. Microbiol.">
        <title>The Global Catalogue of Microorganisms (GCM) 10K type strain sequencing project: providing services to taxonomists for standard genome sequencing and annotation.</title>
        <authorList>
            <consortium name="The Broad Institute Genomics Platform"/>
            <consortium name="The Broad Institute Genome Sequencing Center for Infectious Disease"/>
            <person name="Wu L."/>
            <person name="Ma J."/>
        </authorList>
    </citation>
    <scope>NUCLEOTIDE SEQUENCE [LARGE SCALE GENOMIC DNA]</scope>
    <source>
        <strain evidence="11">JCM 17591</strain>
    </source>
</reference>
<evidence type="ECO:0000256" key="7">
    <source>
        <dbReference type="ARBA" id="ARBA00038093"/>
    </source>
</evidence>
<dbReference type="EMBL" id="BAABBW010000001">
    <property type="protein sequence ID" value="GAA4170424.1"/>
    <property type="molecule type" value="Genomic_DNA"/>
</dbReference>
<dbReference type="InterPro" id="IPR022907">
    <property type="entry name" value="VapC_family"/>
</dbReference>
<evidence type="ECO:0000256" key="4">
    <source>
        <dbReference type="ARBA" id="ARBA00022723"/>
    </source>
</evidence>
<evidence type="ECO:0000313" key="10">
    <source>
        <dbReference type="EMBL" id="GAA4170424.1"/>
    </source>
</evidence>
<dbReference type="InterPro" id="IPR002716">
    <property type="entry name" value="PIN_dom"/>
</dbReference>
<accession>A0ABP7ZU10</accession>
<organism evidence="10 11">
    <name type="scientific">Gryllotalpicola koreensis</name>
    <dbReference type="NCBI Taxonomy" id="993086"/>
    <lineage>
        <taxon>Bacteria</taxon>
        <taxon>Bacillati</taxon>
        <taxon>Actinomycetota</taxon>
        <taxon>Actinomycetes</taxon>
        <taxon>Micrococcales</taxon>
        <taxon>Microbacteriaceae</taxon>
        <taxon>Gryllotalpicola</taxon>
    </lineage>
</organism>
<feature type="domain" description="PIN" evidence="9">
    <location>
        <begin position="4"/>
        <end position="124"/>
    </location>
</feature>
<comment type="function">
    <text evidence="8">Toxic component of a toxin-antitoxin (TA) system. An RNase.</text>
</comment>
<keyword evidence="11" id="KW-1185">Reference proteome</keyword>
<dbReference type="RefSeq" id="WP_344752008.1">
    <property type="nucleotide sequence ID" value="NZ_BAABBW010000001.1"/>
</dbReference>
<evidence type="ECO:0000256" key="1">
    <source>
        <dbReference type="ARBA" id="ARBA00001946"/>
    </source>
</evidence>
<dbReference type="PANTHER" id="PTHR33653:SF1">
    <property type="entry name" value="RIBONUCLEASE VAPC2"/>
    <property type="match status" value="1"/>
</dbReference>
<dbReference type="SUPFAM" id="SSF88723">
    <property type="entry name" value="PIN domain-like"/>
    <property type="match status" value="1"/>
</dbReference>
<keyword evidence="6 8" id="KW-0460">Magnesium</keyword>
<keyword evidence="3 8" id="KW-0540">Nuclease</keyword>
<dbReference type="Gene3D" id="3.40.50.1010">
    <property type="entry name" value="5'-nuclease"/>
    <property type="match status" value="1"/>
</dbReference>
<dbReference type="Proteomes" id="UP001501079">
    <property type="component" value="Unassembled WGS sequence"/>
</dbReference>
<dbReference type="PANTHER" id="PTHR33653">
    <property type="entry name" value="RIBONUCLEASE VAPC2"/>
    <property type="match status" value="1"/>
</dbReference>
<evidence type="ECO:0000256" key="6">
    <source>
        <dbReference type="ARBA" id="ARBA00022842"/>
    </source>
</evidence>
<dbReference type="Pfam" id="PF01850">
    <property type="entry name" value="PIN"/>
    <property type="match status" value="1"/>
</dbReference>
<keyword evidence="8" id="KW-0800">Toxin</keyword>
<keyword evidence="4 8" id="KW-0479">Metal-binding</keyword>
<evidence type="ECO:0000259" key="9">
    <source>
        <dbReference type="Pfam" id="PF01850"/>
    </source>
</evidence>
<protein>
    <recommendedName>
        <fullName evidence="8">Ribonuclease VapC</fullName>
        <shortName evidence="8">RNase VapC</shortName>
        <ecNumber evidence="8">3.1.-.-</ecNumber>
    </recommendedName>
    <alternativeName>
        <fullName evidence="8">Toxin VapC</fullName>
    </alternativeName>
</protein>
<feature type="binding site" evidence="8">
    <location>
        <position position="6"/>
    </location>
    <ligand>
        <name>Mg(2+)</name>
        <dbReference type="ChEBI" id="CHEBI:18420"/>
    </ligand>
</feature>
<feature type="binding site" evidence="8">
    <location>
        <position position="99"/>
    </location>
    <ligand>
        <name>Mg(2+)</name>
        <dbReference type="ChEBI" id="CHEBI:18420"/>
    </ligand>
</feature>
<name>A0ABP7ZU10_9MICO</name>
<keyword evidence="2 8" id="KW-1277">Toxin-antitoxin system</keyword>
<evidence type="ECO:0000313" key="11">
    <source>
        <dbReference type="Proteomes" id="UP001501079"/>
    </source>
</evidence>
<dbReference type="InterPro" id="IPR050556">
    <property type="entry name" value="Type_II_TA_system_RNase"/>
</dbReference>
<gene>
    <name evidence="8" type="primary">vapC</name>
    <name evidence="10" type="ORF">GCM10022287_08280</name>
</gene>
<dbReference type="HAMAP" id="MF_00265">
    <property type="entry name" value="VapC_Nob1"/>
    <property type="match status" value="1"/>
</dbReference>
<evidence type="ECO:0000256" key="2">
    <source>
        <dbReference type="ARBA" id="ARBA00022649"/>
    </source>
</evidence>
<comment type="similarity">
    <text evidence="7 8">Belongs to the PINc/VapC protein family.</text>
</comment>
<evidence type="ECO:0000256" key="5">
    <source>
        <dbReference type="ARBA" id="ARBA00022801"/>
    </source>
</evidence>
<comment type="caution">
    <text evidence="10">The sequence shown here is derived from an EMBL/GenBank/DDBJ whole genome shotgun (WGS) entry which is preliminary data.</text>
</comment>
<evidence type="ECO:0000256" key="3">
    <source>
        <dbReference type="ARBA" id="ARBA00022722"/>
    </source>
</evidence>
<dbReference type="InterPro" id="IPR029060">
    <property type="entry name" value="PIN-like_dom_sf"/>
</dbReference>